<feature type="transmembrane region" description="Helical" evidence="1">
    <location>
        <begin position="20"/>
        <end position="37"/>
    </location>
</feature>
<reference evidence="2" key="1">
    <citation type="submission" date="2020-05" db="UniProtKB">
        <authorList>
            <consortium name="EnsemblMetazoa"/>
        </authorList>
    </citation>
    <scope>IDENTIFICATION</scope>
    <source>
        <strain evidence="2">Yale</strain>
    </source>
</reference>
<organism evidence="2 3">
    <name type="scientific">Glossina morsitans morsitans</name>
    <name type="common">Savannah tsetse fly</name>
    <dbReference type="NCBI Taxonomy" id="37546"/>
    <lineage>
        <taxon>Eukaryota</taxon>
        <taxon>Metazoa</taxon>
        <taxon>Ecdysozoa</taxon>
        <taxon>Arthropoda</taxon>
        <taxon>Hexapoda</taxon>
        <taxon>Insecta</taxon>
        <taxon>Pterygota</taxon>
        <taxon>Neoptera</taxon>
        <taxon>Endopterygota</taxon>
        <taxon>Diptera</taxon>
        <taxon>Brachycera</taxon>
        <taxon>Muscomorpha</taxon>
        <taxon>Hippoboscoidea</taxon>
        <taxon>Glossinidae</taxon>
        <taxon>Glossina</taxon>
    </lineage>
</organism>
<keyword evidence="1" id="KW-0812">Transmembrane</keyword>
<evidence type="ECO:0000313" key="2">
    <source>
        <dbReference type="EnsemblMetazoa" id="GMOY010202-PA"/>
    </source>
</evidence>
<keyword evidence="1" id="KW-1133">Transmembrane helix</keyword>
<dbReference type="EnsemblMetazoa" id="GMOY010202-RA">
    <property type="protein sequence ID" value="GMOY010202-PA"/>
    <property type="gene ID" value="GMOY010202"/>
</dbReference>
<sequence>MFVCVGVCEKKMQHQHIRNLGFYIGFLLSSILDRSSFSV</sequence>
<dbReference type="Proteomes" id="UP000092444">
    <property type="component" value="Unassembled WGS sequence"/>
</dbReference>
<dbReference type="EMBL" id="CCAG010018594">
    <property type="status" value="NOT_ANNOTATED_CDS"/>
    <property type="molecule type" value="Genomic_DNA"/>
</dbReference>
<keyword evidence="3" id="KW-1185">Reference proteome</keyword>
<dbReference type="EMBL" id="CCAG010018593">
    <property type="status" value="NOT_ANNOTATED_CDS"/>
    <property type="molecule type" value="Genomic_DNA"/>
</dbReference>
<keyword evidence="1" id="KW-0472">Membrane</keyword>
<name>A0A1B0GA65_GLOMM</name>
<dbReference type="AlphaFoldDB" id="A0A1B0GA65"/>
<proteinExistence type="predicted"/>
<evidence type="ECO:0000313" key="3">
    <source>
        <dbReference type="Proteomes" id="UP000092444"/>
    </source>
</evidence>
<protein>
    <submittedName>
        <fullName evidence="2">Uncharacterized protein</fullName>
    </submittedName>
</protein>
<dbReference type="VEuPathDB" id="VectorBase:GMOY010202"/>
<accession>A0A1B0GA65</accession>
<evidence type="ECO:0000256" key="1">
    <source>
        <dbReference type="SAM" id="Phobius"/>
    </source>
</evidence>